<proteinExistence type="inferred from homology"/>
<dbReference type="PROSITE" id="PS00616">
    <property type="entry name" value="HIS_ACID_PHOSPHAT_1"/>
    <property type="match status" value="1"/>
</dbReference>
<gene>
    <name evidence="4" type="ORF">VHEMI09425</name>
</gene>
<dbReference type="Gene3D" id="3.40.50.1240">
    <property type="entry name" value="Phosphoglycerate mutase-like"/>
    <property type="match status" value="1"/>
</dbReference>
<dbReference type="EMBL" id="CDHN01000006">
    <property type="protein sequence ID" value="CEJ93859.1"/>
    <property type="molecule type" value="Genomic_DNA"/>
</dbReference>
<dbReference type="CDD" id="cd07061">
    <property type="entry name" value="HP_HAP_like"/>
    <property type="match status" value="1"/>
</dbReference>
<dbReference type="InterPro" id="IPR000560">
    <property type="entry name" value="His_Pase_clade-2"/>
</dbReference>
<evidence type="ECO:0000256" key="1">
    <source>
        <dbReference type="ARBA" id="ARBA00005375"/>
    </source>
</evidence>
<reference evidence="4 5" key="1">
    <citation type="journal article" date="2015" name="Genome Announc.">
        <title>Draft Genome Sequence and Gene Annotation of the Entomopathogenic Fungus Verticillium hemipterigenum.</title>
        <authorList>
            <person name="Horn F."/>
            <person name="Habel A."/>
            <person name="Scharf D.H."/>
            <person name="Dworschak J."/>
            <person name="Brakhage A.A."/>
            <person name="Guthke R."/>
            <person name="Hertweck C."/>
            <person name="Linde J."/>
        </authorList>
    </citation>
    <scope>NUCLEOTIDE SEQUENCE [LARGE SCALE GENOMIC DNA]</scope>
</reference>
<dbReference type="PANTHER" id="PTHR11567">
    <property type="entry name" value="ACID PHOSPHATASE-RELATED"/>
    <property type="match status" value="1"/>
</dbReference>
<evidence type="ECO:0000313" key="4">
    <source>
        <dbReference type="EMBL" id="CEJ93859.1"/>
    </source>
</evidence>
<comment type="similarity">
    <text evidence="1">Belongs to the histidine acid phosphatase family.</text>
</comment>
<evidence type="ECO:0000256" key="3">
    <source>
        <dbReference type="ARBA" id="ARBA00022801"/>
    </source>
</evidence>
<dbReference type="GO" id="GO:0016158">
    <property type="term" value="F:inositol hexakisphosphate 3-phosphatase activity"/>
    <property type="evidence" value="ECO:0007669"/>
    <property type="project" value="UniProtKB-EC"/>
</dbReference>
<dbReference type="SUPFAM" id="SSF53254">
    <property type="entry name" value="Phosphoglycerate mutase-like"/>
    <property type="match status" value="1"/>
</dbReference>
<dbReference type="HOGENOM" id="CLU_030431_3_1_1"/>
<organism evidence="4 5">
    <name type="scientific">[Torrubiella] hemipterigena</name>
    <dbReference type="NCBI Taxonomy" id="1531966"/>
    <lineage>
        <taxon>Eukaryota</taxon>
        <taxon>Fungi</taxon>
        <taxon>Dikarya</taxon>
        <taxon>Ascomycota</taxon>
        <taxon>Pezizomycotina</taxon>
        <taxon>Sordariomycetes</taxon>
        <taxon>Hypocreomycetidae</taxon>
        <taxon>Hypocreales</taxon>
        <taxon>Clavicipitaceae</taxon>
        <taxon>Clavicipitaceae incertae sedis</taxon>
        <taxon>'Torrubiella' clade</taxon>
    </lineage>
</organism>
<dbReference type="PANTHER" id="PTHR11567:SF110">
    <property type="entry name" value="2-PHOSPHOXYLOSE PHOSPHATASE 1"/>
    <property type="match status" value="1"/>
</dbReference>
<keyword evidence="5" id="KW-1185">Reference proteome</keyword>
<keyword evidence="3" id="KW-0378">Hydrolase</keyword>
<dbReference type="AlphaFoldDB" id="A0A0A1TGC0"/>
<dbReference type="Proteomes" id="UP000039046">
    <property type="component" value="Unassembled WGS sequence"/>
</dbReference>
<dbReference type="OrthoDB" id="10257284at2759"/>
<dbReference type="STRING" id="1531966.A0A0A1TGC0"/>
<accession>A0A0A1TGC0</accession>
<evidence type="ECO:0000313" key="5">
    <source>
        <dbReference type="Proteomes" id="UP000039046"/>
    </source>
</evidence>
<protein>
    <recommendedName>
        <fullName evidence="2">3-phytase</fullName>
        <ecNumber evidence="2">3.1.3.8</ecNumber>
    </recommendedName>
</protein>
<dbReference type="InterPro" id="IPR029033">
    <property type="entry name" value="His_PPase_superfam"/>
</dbReference>
<sequence>MTTHVPRGPYSDTELQSLYPPSLQLQQVQILLRHGERTPVKTRFANAGVPVYWPYCSVMRQMRSAMLNPQKGSVSTMEWRRQLETFGKDDTITAAAGAGGELDALCDLGMLTDRGRETTLQLGTRFRKLYIDQLGFLPATMDSNDLLYLRATPIPRALESLQQAFQGLYPIQTRAPQLPLPTIYSRSFDNETLFPNETACRRFGMLAREFAQRAADTWNDSNDIKYLNEKLGKWMPVNSPTIAVDSKPRLVGIVDSINSTAAHGPQTRLPKEFYDPKVKAIGEKIVVDEWFTGYKESQEYRTLGIGSLMGDIVERMVRSVDPLPKTTIRPFRMSLSGCHDTTMAAIVASLGAYNTEAWPPFTSHVAIELFREAGKPPPASVSSWVPSYFAGKTGTIGRKHTPSLSEAEKSKLKGHYVRVRYNDEPITIPGCKPAGKHLEGDETFCTLEAFKSIVDKFTPKDWHKACQSNLKESAFPAKIEPAGY</sequence>
<name>A0A0A1TGC0_9HYPO</name>
<dbReference type="Pfam" id="PF00328">
    <property type="entry name" value="His_Phos_2"/>
    <property type="match status" value="1"/>
</dbReference>
<dbReference type="InterPro" id="IPR033379">
    <property type="entry name" value="Acid_Pase_AS"/>
</dbReference>
<evidence type="ECO:0000256" key="2">
    <source>
        <dbReference type="ARBA" id="ARBA00012632"/>
    </source>
</evidence>
<dbReference type="EC" id="3.1.3.8" evidence="2"/>
<dbReference type="InterPro" id="IPR050645">
    <property type="entry name" value="Histidine_acid_phosphatase"/>
</dbReference>